<keyword evidence="6 8" id="KW-0863">Zinc-finger</keyword>
<keyword evidence="4 9" id="KW-0808">Transferase</keyword>
<proteinExistence type="inferred from homology"/>
<dbReference type="Gene3D" id="3.30.390.130">
    <property type="match status" value="1"/>
</dbReference>
<dbReference type="Pfam" id="PF00097">
    <property type="entry name" value="zf-C3HC4"/>
    <property type="match status" value="1"/>
</dbReference>
<dbReference type="SMART" id="SM00184">
    <property type="entry name" value="RING"/>
    <property type="match status" value="1"/>
</dbReference>
<evidence type="ECO:0000259" key="11">
    <source>
        <dbReference type="PROSITE" id="PS50119"/>
    </source>
</evidence>
<gene>
    <name evidence="12" type="ORF">ACJMK2_026057</name>
</gene>
<dbReference type="InterPro" id="IPR017907">
    <property type="entry name" value="Znf_RING_CS"/>
</dbReference>
<feature type="domain" description="RING-type" evidence="10">
    <location>
        <begin position="24"/>
        <end position="67"/>
    </location>
</feature>
<keyword evidence="7 9" id="KW-0862">Zinc</keyword>
<protein>
    <recommendedName>
        <fullName evidence="9">E3 ubiquitin-protein ligase</fullName>
        <ecNumber evidence="9">2.3.2.27</ecNumber>
    </recommendedName>
</protein>
<evidence type="ECO:0000259" key="10">
    <source>
        <dbReference type="PROSITE" id="PS50089"/>
    </source>
</evidence>
<dbReference type="InterPro" id="IPR039398">
    <property type="entry name" value="Deltex_fam"/>
</dbReference>
<dbReference type="EMBL" id="JBJQND010000002">
    <property type="protein sequence ID" value="KAL3886033.1"/>
    <property type="molecule type" value="Genomic_DNA"/>
</dbReference>
<dbReference type="GO" id="GO:0005737">
    <property type="term" value="C:cytoplasm"/>
    <property type="evidence" value="ECO:0007669"/>
    <property type="project" value="UniProtKB-SubCell"/>
</dbReference>
<dbReference type="SUPFAM" id="SSF57850">
    <property type="entry name" value="RING/U-box"/>
    <property type="match status" value="1"/>
</dbReference>
<evidence type="ECO:0000256" key="6">
    <source>
        <dbReference type="ARBA" id="ARBA00022771"/>
    </source>
</evidence>
<accession>A0ABD3XM57</accession>
<dbReference type="Gene3D" id="3.30.160.60">
    <property type="entry name" value="Classic Zinc Finger"/>
    <property type="match status" value="1"/>
</dbReference>
<dbReference type="InterPro" id="IPR001841">
    <property type="entry name" value="Znf_RING"/>
</dbReference>
<dbReference type="Pfam" id="PF18102">
    <property type="entry name" value="DTC"/>
    <property type="match status" value="1"/>
</dbReference>
<comment type="subcellular location">
    <subcellularLocation>
        <location evidence="9">Cytoplasm</location>
    </subcellularLocation>
</comment>
<dbReference type="PROSITE" id="PS50089">
    <property type="entry name" value="ZF_RING_2"/>
    <property type="match status" value="1"/>
</dbReference>
<dbReference type="EC" id="2.3.2.27" evidence="9"/>
<dbReference type="PROSITE" id="PS00518">
    <property type="entry name" value="ZF_RING_1"/>
    <property type="match status" value="1"/>
</dbReference>
<comment type="similarity">
    <text evidence="3 9">Belongs to the Deltex family.</text>
</comment>
<evidence type="ECO:0000256" key="7">
    <source>
        <dbReference type="ARBA" id="ARBA00022833"/>
    </source>
</evidence>
<keyword evidence="13" id="KW-1185">Reference proteome</keyword>
<dbReference type="AlphaFoldDB" id="A0ABD3XM57"/>
<evidence type="ECO:0000256" key="5">
    <source>
        <dbReference type="ARBA" id="ARBA00022723"/>
    </source>
</evidence>
<dbReference type="CDD" id="cd09633">
    <property type="entry name" value="Deltex_C"/>
    <property type="match status" value="1"/>
</dbReference>
<evidence type="ECO:0000256" key="3">
    <source>
        <dbReference type="ARBA" id="ARBA00009413"/>
    </source>
</evidence>
<evidence type="ECO:0000313" key="12">
    <source>
        <dbReference type="EMBL" id="KAL3886033.1"/>
    </source>
</evidence>
<comment type="pathway">
    <text evidence="2 9">Protein modification; protein ubiquitination.</text>
</comment>
<dbReference type="Gene3D" id="3.30.40.10">
    <property type="entry name" value="Zinc/RING finger domain, C3HC4 (zinc finger)"/>
    <property type="match status" value="1"/>
</dbReference>
<dbReference type="Proteomes" id="UP001634394">
    <property type="component" value="Unassembled WGS sequence"/>
</dbReference>
<dbReference type="InterPro" id="IPR000315">
    <property type="entry name" value="Znf_B-box"/>
</dbReference>
<evidence type="ECO:0000256" key="1">
    <source>
        <dbReference type="ARBA" id="ARBA00000900"/>
    </source>
</evidence>
<dbReference type="InterPro" id="IPR039396">
    <property type="entry name" value="Deltex_C"/>
</dbReference>
<dbReference type="InterPro" id="IPR013083">
    <property type="entry name" value="Znf_RING/FYVE/PHD"/>
</dbReference>
<evidence type="ECO:0000256" key="4">
    <source>
        <dbReference type="ARBA" id="ARBA00022679"/>
    </source>
</evidence>
<reference evidence="12 13" key="1">
    <citation type="submission" date="2024-11" db="EMBL/GenBank/DDBJ databases">
        <title>Chromosome-level genome assembly of the freshwater bivalve Anodonta woodiana.</title>
        <authorList>
            <person name="Chen X."/>
        </authorList>
    </citation>
    <scope>NUCLEOTIDE SEQUENCE [LARGE SCALE GENOMIC DNA]</scope>
    <source>
        <strain evidence="12">MN2024</strain>
        <tissue evidence="12">Gills</tissue>
    </source>
</reference>
<dbReference type="GO" id="GO:0061630">
    <property type="term" value="F:ubiquitin protein ligase activity"/>
    <property type="evidence" value="ECO:0007669"/>
    <property type="project" value="UniProtKB-UniRule"/>
</dbReference>
<keyword evidence="9" id="KW-0963">Cytoplasm</keyword>
<comment type="caution">
    <text evidence="12">The sequence shown here is derived from an EMBL/GenBank/DDBJ whole genome shotgun (WGS) entry which is preliminary data.</text>
</comment>
<feature type="domain" description="B box-type" evidence="11">
    <location>
        <begin position="99"/>
        <end position="145"/>
    </location>
</feature>
<sequence>MAENGSDVNDKKFTKELKQTFLICCVCSEVFDDESRHPRLLPCLHSICFTCLHNVVKDETVQCPICNDITSVPGGDFSKIRKDNTRRDLLDFVNVRTMSSEIKCSQCETDVAVSRCAECKDFLCKQCAHAHNVTKVTKSHPVSTIEELKSTSLTDFCGKSKCHKSGHDQYTVDLYCYKEGCRRPICTLCALTEHKEADGHIIKDGTSTYEQEKRETDTFLAQMKEREKEVDKITNWVKYEILKVHERSMQLEENIKTAFSNCREVLDKREHELILQIKQHCEDKVKVLNQQKARLEEFKMEIKDSISFTDGVLTGYSKAGFLQVHGQINKRHENLYARRFDQCPHRTANMTFNAVNMGTDFQKHVLTLGIVDSVDIDPEHSKIETFTGQVCQPSKVIRVSLFDRERRPFLEEKADVQVRILDTSNHPLTPFYNAVHSDSDNCFFHELTRDEPGVLVADVYVCGLEIRKKIKFAIKDSKLPPVGVKKGARAKDTGRSKTIKHRIPVRPASKMNEKVVTGNQPRGSMDVRIEKHLSLPGNEGCGTIVITYTFQSGIQTENHPKPKKPYTGTTRIAYLPDNDKGQKVLKLLKVAFERGLLFAVGVSQTTGVDNCIVWNGVQHKTSRHGGHLSFGYPDPDYLDTVLDQLAAKGVTEVDL</sequence>
<evidence type="ECO:0000256" key="2">
    <source>
        <dbReference type="ARBA" id="ARBA00004906"/>
    </source>
</evidence>
<organism evidence="12 13">
    <name type="scientific">Sinanodonta woodiana</name>
    <name type="common">Chinese pond mussel</name>
    <name type="synonym">Anodonta woodiana</name>
    <dbReference type="NCBI Taxonomy" id="1069815"/>
    <lineage>
        <taxon>Eukaryota</taxon>
        <taxon>Metazoa</taxon>
        <taxon>Spiralia</taxon>
        <taxon>Lophotrochozoa</taxon>
        <taxon>Mollusca</taxon>
        <taxon>Bivalvia</taxon>
        <taxon>Autobranchia</taxon>
        <taxon>Heteroconchia</taxon>
        <taxon>Palaeoheterodonta</taxon>
        <taxon>Unionida</taxon>
        <taxon>Unionoidea</taxon>
        <taxon>Unionidae</taxon>
        <taxon>Unioninae</taxon>
        <taxon>Sinanodonta</taxon>
    </lineage>
</organism>
<dbReference type="PANTHER" id="PTHR12622">
    <property type="entry name" value="DELTEX-RELATED"/>
    <property type="match status" value="1"/>
</dbReference>
<dbReference type="InterPro" id="IPR018957">
    <property type="entry name" value="Znf_C3HC4_RING-type"/>
</dbReference>
<evidence type="ECO:0000256" key="8">
    <source>
        <dbReference type="PROSITE-ProRule" id="PRU00024"/>
    </source>
</evidence>
<dbReference type="PROSITE" id="PS50119">
    <property type="entry name" value="ZF_BBOX"/>
    <property type="match status" value="1"/>
</dbReference>
<dbReference type="GO" id="GO:0008270">
    <property type="term" value="F:zinc ion binding"/>
    <property type="evidence" value="ECO:0007669"/>
    <property type="project" value="UniProtKB-KW"/>
</dbReference>
<keyword evidence="5 9" id="KW-0479">Metal-binding</keyword>
<dbReference type="InterPro" id="IPR039399">
    <property type="entry name" value="Deltex_C_sf"/>
</dbReference>
<comment type="catalytic activity">
    <reaction evidence="1 9">
        <text>S-ubiquitinyl-[E2 ubiquitin-conjugating enzyme]-L-cysteine + [acceptor protein]-L-lysine = [E2 ubiquitin-conjugating enzyme]-L-cysteine + N(6)-ubiquitinyl-[acceptor protein]-L-lysine.</text>
        <dbReference type="EC" id="2.3.2.27"/>
    </reaction>
</comment>
<dbReference type="GO" id="GO:0016567">
    <property type="term" value="P:protein ubiquitination"/>
    <property type="evidence" value="ECO:0007669"/>
    <property type="project" value="UniProtKB-UniRule"/>
</dbReference>
<name>A0ABD3XM57_SINWO</name>
<dbReference type="CDD" id="cd19757">
    <property type="entry name" value="Bbox1"/>
    <property type="match status" value="1"/>
</dbReference>
<evidence type="ECO:0000313" key="13">
    <source>
        <dbReference type="Proteomes" id="UP001634394"/>
    </source>
</evidence>
<evidence type="ECO:0000256" key="9">
    <source>
        <dbReference type="RuleBase" id="RU367105"/>
    </source>
</evidence>